<gene>
    <name evidence="1" type="ORF">ABID28_001216</name>
</gene>
<feature type="non-terminal residue" evidence="1">
    <location>
        <position position="74"/>
    </location>
</feature>
<protein>
    <submittedName>
        <fullName evidence="1">Transposase</fullName>
    </submittedName>
</protein>
<accession>A0ABV2JG79</accession>
<organism evidence="1 2">
    <name type="scientific">Streptococcus porcorum</name>
    <dbReference type="NCBI Taxonomy" id="701526"/>
    <lineage>
        <taxon>Bacteria</taxon>
        <taxon>Bacillati</taxon>
        <taxon>Bacillota</taxon>
        <taxon>Bacilli</taxon>
        <taxon>Lactobacillales</taxon>
        <taxon>Streptococcaceae</taxon>
        <taxon>Streptococcus</taxon>
    </lineage>
</organism>
<dbReference type="EMBL" id="JBEPLN010000018">
    <property type="protein sequence ID" value="MET3634570.1"/>
    <property type="molecule type" value="Genomic_DNA"/>
</dbReference>
<keyword evidence="2" id="KW-1185">Reference proteome</keyword>
<evidence type="ECO:0000313" key="1">
    <source>
        <dbReference type="EMBL" id="MET3634570.1"/>
    </source>
</evidence>
<reference evidence="1 2" key="1">
    <citation type="submission" date="2024-06" db="EMBL/GenBank/DDBJ databases">
        <title>Genomic Encyclopedia of Type Strains, Phase IV (KMG-IV): sequencing the most valuable type-strain genomes for metagenomic binning, comparative biology and taxonomic classification.</title>
        <authorList>
            <person name="Goeker M."/>
        </authorList>
    </citation>
    <scope>NUCLEOTIDE SEQUENCE [LARGE SCALE GENOMIC DNA]</scope>
    <source>
        <strain evidence="1 2">DSM 28302</strain>
    </source>
</reference>
<name>A0ABV2JG79_9STRE</name>
<comment type="caution">
    <text evidence="1">The sequence shown here is derived from an EMBL/GenBank/DDBJ whole genome shotgun (WGS) entry which is preliminary data.</text>
</comment>
<sequence length="74" mass="8786">MTYNEKRLNYHSRKVHMEQLNLITNLLRIKDKNITITDEYDMGTHLELHGHLDYTAPKCSKCKGQMAKYDFQKA</sequence>
<proteinExistence type="predicted"/>
<evidence type="ECO:0000313" key="2">
    <source>
        <dbReference type="Proteomes" id="UP001549037"/>
    </source>
</evidence>
<dbReference type="Proteomes" id="UP001549037">
    <property type="component" value="Unassembled WGS sequence"/>
</dbReference>